<dbReference type="RefSeq" id="WP_155909837.1">
    <property type="nucleotide sequence ID" value="NZ_MZMR01000015.1"/>
</dbReference>
<sequence length="410" mass="45529">MSSSSPNTLSLYPTDTYPTQVLSLGMGVESCAILLRWILEPDSRDFDLADLVVVSSMVGDEFAGTAADMREVVLPAMREARIRFVQVGRTQLNTTKAGGGVRIFSDTRHTTELYIEGAYRLSDELLAGGTVPQRGGSRRCSARAKGGPLDATIAKLTGHQRFSHYIGFHTGEMARVRRDQEYNTQTRTGHYPLVSWGWSRQDATAWLLDKTGRTFEKSCCVYCPFSLSTNDGLSRTLERYRYEPDAGARALFIEHVSLCLNERQGLMGDRRLIDAVTEAGLHDVLSRFHEKIATVEHALYEVRRLARPRATGAPLIARSVRRLHTGSRIDLTAELAHMPGRAVTGPDSITRMVVRERAQAAPWAEAFYVVGPAVVADKARTQFNTWWADITDTAPTLFGTEYLPATKEQS</sequence>
<proteinExistence type="predicted"/>
<reference evidence="1" key="1">
    <citation type="submission" date="2016-12" db="EMBL/GenBank/DDBJ databases">
        <title>Complete plasmid sequence carrying type IV-like and type VII secretion systems from an atypical mycobacteria strain.</title>
        <authorList>
            <person name="Morgado S."/>
            <person name="Marin M."/>
            <person name="Fonseca E."/>
            <person name="Freitas F."/>
            <person name="Vicente A.C."/>
        </authorList>
    </citation>
    <scope>NUCLEOTIDE SEQUENCE</scope>
    <source>
        <strain evidence="1">CBMA 213</strain>
        <plasmid evidence="1">pCBMA213_2</plasmid>
    </source>
</reference>
<evidence type="ECO:0008006" key="2">
    <source>
        <dbReference type="Google" id="ProtNLM"/>
    </source>
</evidence>
<evidence type="ECO:0000313" key="1">
    <source>
        <dbReference type="EMBL" id="AQS22514.1"/>
    </source>
</evidence>
<name>A0A1S6GKX4_9MYCO</name>
<organism evidence="1">
    <name type="scientific">Mycolicibacterium sp. CBMA 213</name>
    <dbReference type="NCBI Taxonomy" id="1968788"/>
    <lineage>
        <taxon>Bacteria</taxon>
        <taxon>Bacillati</taxon>
        <taxon>Actinomycetota</taxon>
        <taxon>Actinomycetes</taxon>
        <taxon>Mycobacteriales</taxon>
        <taxon>Mycobacteriaceae</taxon>
        <taxon>Mycolicibacterium</taxon>
    </lineage>
</organism>
<dbReference type="AlphaFoldDB" id="A0A1S6GKX4"/>
<protein>
    <recommendedName>
        <fullName evidence="2">Phosphoadenosine phosphosulfate reductase family protein</fullName>
    </recommendedName>
</protein>
<keyword evidence="1" id="KW-0614">Plasmid</keyword>
<gene>
    <name evidence="1" type="ORF">pCBMA213_2_00150</name>
</gene>
<dbReference type="EMBL" id="KY349138">
    <property type="protein sequence ID" value="AQS22514.1"/>
    <property type="molecule type" value="Genomic_DNA"/>
</dbReference>
<geneLocation type="plasmid" evidence="1">
    <name>pCBMA213_2</name>
</geneLocation>
<accession>A0A1S6GKX4</accession>